<dbReference type="KEGG" id="gem:GM21_1501"/>
<evidence type="ECO:0000256" key="1">
    <source>
        <dbReference type="SAM" id="SignalP"/>
    </source>
</evidence>
<evidence type="ECO:0000313" key="2">
    <source>
        <dbReference type="EMBL" id="ACT17557.1"/>
    </source>
</evidence>
<dbReference type="EMBL" id="CP001661">
    <property type="protein sequence ID" value="ACT17557.1"/>
    <property type="molecule type" value="Genomic_DNA"/>
</dbReference>
<dbReference type="HOGENOM" id="CLU_447432_0_0_7"/>
<dbReference type="NCBIfam" id="NF041770">
    <property type="entry name" value="CFI_box_CTERM"/>
    <property type="match status" value="1"/>
</dbReference>
<proteinExistence type="predicted"/>
<feature type="chain" id="PRO_5002963492" evidence="1">
    <location>
        <begin position="23"/>
        <end position="608"/>
    </location>
</feature>
<keyword evidence="1" id="KW-0732">Signal</keyword>
<dbReference type="NCBIfam" id="NF045524">
    <property type="entry name" value="MXAN_6640_HExxH"/>
    <property type="match status" value="1"/>
</dbReference>
<sequence length="608" mass="65554">MVFFSSTRAALMLLLIPVAASAAPLDDYYLSKFGERAQLAKALSAVVGLETGPAERCRTGLYRSLKRDFKALEPATQKMLAKYVSRPTLAGVATYPSAGGHFNIHYATFGSDAPALTDTTPANGTPDWVERVAQVFEDVYAAEVTAKGYQPPPVSGRYDVYLRNLEAEEAYGYTSFDSAPTSAISVASYIEIDKGFTSLMYLTDPYTHLTAYTSDQALQITAAHEFHHAIQFGYNYYFDIWYGEVTATWMEDEVYDSVNQLYSYLPKYLPLASSISLNRGVYNNSEYGRWIFNRYLAESHGDGAIKAAWEKLATLQPTGGADIPMGPVLDTVLTNSYGSSLGADFLGLAKKVYTRDWNSHATEIDKIPSHVVAASYSAYPVNASSAVRPSVTLPRYTFAFYRFVPSPVITTFNVLVTKTSGIQTAVFKKSNGTVTPVAADAGGNAYSVIGFNALNPASDEVVLLVANTTDVDDHQASFSTDGSTVAVGDPTVPAAGGGGGSGGGCFIATAAYGSYLHPKVAELREFRDRHLLTNAPGRLFVSLYYRLSPPIAEVIAEHEWMKGGVRVLLVPVVLSVEQPAGALVAVLLLMGGAGMARRQKLGPARVRS</sequence>
<dbReference type="eggNOG" id="COG4771">
    <property type="taxonomic scope" value="Bacteria"/>
</dbReference>
<organism evidence="2">
    <name type="scientific">Geobacter sp. (strain M21)</name>
    <dbReference type="NCBI Taxonomy" id="443144"/>
    <lineage>
        <taxon>Bacteria</taxon>
        <taxon>Pseudomonadati</taxon>
        <taxon>Thermodesulfobacteriota</taxon>
        <taxon>Desulfuromonadia</taxon>
        <taxon>Geobacterales</taxon>
        <taxon>Geobacteraceae</taxon>
        <taxon>Geobacter</taxon>
    </lineage>
</organism>
<feature type="signal peptide" evidence="1">
    <location>
        <begin position="1"/>
        <end position="22"/>
    </location>
</feature>
<dbReference type="STRING" id="443144.GM21_1501"/>
<accession>C6E528</accession>
<protein>
    <submittedName>
        <fullName evidence="2">Uncharacterized protein</fullName>
    </submittedName>
</protein>
<name>C6E528_GEOSM</name>
<reference evidence="2" key="1">
    <citation type="submission" date="2009-07" db="EMBL/GenBank/DDBJ databases">
        <title>Complete sequence of Geobacter sp. M21.</title>
        <authorList>
            <consortium name="US DOE Joint Genome Institute"/>
            <person name="Lucas S."/>
            <person name="Copeland A."/>
            <person name="Lapidus A."/>
            <person name="Glavina del Rio T."/>
            <person name="Dalin E."/>
            <person name="Tice H."/>
            <person name="Bruce D."/>
            <person name="Goodwin L."/>
            <person name="Pitluck S."/>
            <person name="Saunders E."/>
            <person name="Brettin T."/>
            <person name="Detter J.C."/>
            <person name="Han C."/>
            <person name="Larimer F."/>
            <person name="Land M."/>
            <person name="Hauser L."/>
            <person name="Kyrpides N."/>
            <person name="Ovchinnikova G."/>
            <person name="Lovley D."/>
        </authorList>
    </citation>
    <scope>NUCLEOTIDE SEQUENCE [LARGE SCALE GENOMIC DNA]</scope>
    <source>
        <strain evidence="2">M21</strain>
    </source>
</reference>
<dbReference type="InterPro" id="IPR049886">
    <property type="entry name" value="CFI_box_CTERM_dom"/>
</dbReference>
<dbReference type="eggNOG" id="COG4886">
    <property type="taxonomic scope" value="Bacteria"/>
</dbReference>
<gene>
    <name evidence="2" type="ordered locus">GM21_1501</name>
</gene>
<dbReference type="AlphaFoldDB" id="C6E528"/>